<reference evidence="1 2" key="1">
    <citation type="submission" date="2016-04" db="EMBL/GenBank/DDBJ databases">
        <title>Complete genome sequence of natural rubber-degrading, novel Gram-negative bacterium, Rhizobacter gummiphilus strain NS21.</title>
        <authorList>
            <person name="Tabata M."/>
            <person name="Kasai D."/>
            <person name="Fukuda M."/>
        </authorList>
    </citation>
    <scope>NUCLEOTIDE SEQUENCE [LARGE SCALE GENOMIC DNA]</scope>
    <source>
        <strain evidence="1 2">NS21</strain>
    </source>
</reference>
<evidence type="ECO:0000313" key="1">
    <source>
        <dbReference type="EMBL" id="ARN23583.1"/>
    </source>
</evidence>
<dbReference type="AlphaFoldDB" id="A0A1W6LH91"/>
<dbReference type="Proteomes" id="UP000193427">
    <property type="component" value="Chromosome"/>
</dbReference>
<gene>
    <name evidence="1" type="ORF">A4W93_28845</name>
</gene>
<dbReference type="OrthoDB" id="7593840at2"/>
<proteinExistence type="predicted"/>
<organism evidence="1 2">
    <name type="scientific">Piscinibacter gummiphilus</name>
    <dbReference type="NCBI Taxonomy" id="946333"/>
    <lineage>
        <taxon>Bacteria</taxon>
        <taxon>Pseudomonadati</taxon>
        <taxon>Pseudomonadota</taxon>
        <taxon>Betaproteobacteria</taxon>
        <taxon>Burkholderiales</taxon>
        <taxon>Sphaerotilaceae</taxon>
        <taxon>Piscinibacter</taxon>
    </lineage>
</organism>
<dbReference type="SUPFAM" id="SSF56935">
    <property type="entry name" value="Porins"/>
    <property type="match status" value="1"/>
</dbReference>
<dbReference type="KEGG" id="rgu:A4W93_28845"/>
<dbReference type="RefSeq" id="WP_085753910.1">
    <property type="nucleotide sequence ID" value="NZ_BSPR01000022.1"/>
</dbReference>
<evidence type="ECO:0000313" key="2">
    <source>
        <dbReference type="Proteomes" id="UP000193427"/>
    </source>
</evidence>
<sequence length="335" mass="36024">MPFPRNLTVAGCLLALSASALAQGTQLAYGGRVVPPMTGPQLPDLGGDPAPPAPRPQWDHALPFFAQKVIDRGIDLPNPYDIGASLYLGREERVLSSLAVGFNGGPKTNADFVSFPRADIKTQSFQLQAGAWVFPFLNLYAIGGYTQGTGEIDIEMSGKGLMEYLGVPGCNLAPALQPELCSRTLKGTAHAKYHGKSYGAGATVAGAHRNLFFALPITYVISDLTMSDTNAKTWNIAPRIGYNQHLGEGGMLTWYVGGTYLKSDINITGTADFDTAGTPLAPVTSMSYSIHVEPKHRWNALVGANWTLNKMWSVMAEVGFAGAREDLLFTAFYRF</sequence>
<dbReference type="STRING" id="946333.A4W93_28845"/>
<keyword evidence="2" id="KW-1185">Reference proteome</keyword>
<name>A0A1W6LH91_9BURK</name>
<protein>
    <submittedName>
        <fullName evidence="1">Uncharacterized protein</fullName>
    </submittedName>
</protein>
<dbReference type="EMBL" id="CP015118">
    <property type="protein sequence ID" value="ARN23583.1"/>
    <property type="molecule type" value="Genomic_DNA"/>
</dbReference>
<accession>A0A1W6LH91</accession>